<keyword evidence="2" id="KW-0472">Membrane</keyword>
<dbReference type="Gene3D" id="1.25.40.20">
    <property type="entry name" value="Ankyrin repeat-containing domain"/>
    <property type="match status" value="2"/>
</dbReference>
<evidence type="ECO:0000313" key="5">
    <source>
        <dbReference type="Proteomes" id="UP000316621"/>
    </source>
</evidence>
<feature type="transmembrane region" description="Helical" evidence="2">
    <location>
        <begin position="622"/>
        <end position="645"/>
    </location>
</feature>
<protein>
    <recommendedName>
        <fullName evidence="3">PGG domain-containing protein</fullName>
    </recommendedName>
</protein>
<feature type="repeat" description="ANK" evidence="1">
    <location>
        <begin position="145"/>
        <end position="177"/>
    </location>
</feature>
<dbReference type="Pfam" id="PF12796">
    <property type="entry name" value="Ank_2"/>
    <property type="match status" value="1"/>
</dbReference>
<dbReference type="SUPFAM" id="SSF48403">
    <property type="entry name" value="Ankyrin repeat"/>
    <property type="match status" value="1"/>
</dbReference>
<gene>
    <name evidence="4" type="ORF">C5167_036670</name>
</gene>
<keyword evidence="2" id="KW-1133">Transmembrane helix</keyword>
<dbReference type="AlphaFoldDB" id="A0A4Y7I4D9"/>
<dbReference type="SMART" id="SM00248">
    <property type="entry name" value="ANK"/>
    <property type="match status" value="5"/>
</dbReference>
<dbReference type="PANTHER" id="PTHR24177:SF365">
    <property type="entry name" value="ANKYRIN REPEAT-CONTAINING PROTEIN NPR4-LIKE ISOFORM X1"/>
    <property type="match status" value="1"/>
</dbReference>
<feature type="transmembrane region" description="Helical" evidence="2">
    <location>
        <begin position="651"/>
        <end position="672"/>
    </location>
</feature>
<feature type="domain" description="PGG" evidence="3">
    <location>
        <begin position="525"/>
        <end position="645"/>
    </location>
</feature>
<accession>A0A4Y7I4D9</accession>
<dbReference type="STRING" id="3469.A0A4Y7I4D9"/>
<organism evidence="4 5">
    <name type="scientific">Papaver somniferum</name>
    <name type="common">Opium poppy</name>
    <dbReference type="NCBI Taxonomy" id="3469"/>
    <lineage>
        <taxon>Eukaryota</taxon>
        <taxon>Viridiplantae</taxon>
        <taxon>Streptophyta</taxon>
        <taxon>Embryophyta</taxon>
        <taxon>Tracheophyta</taxon>
        <taxon>Spermatophyta</taxon>
        <taxon>Magnoliopsida</taxon>
        <taxon>Ranunculales</taxon>
        <taxon>Papaveraceae</taxon>
        <taxon>Papaveroideae</taxon>
        <taxon>Papaver</taxon>
    </lineage>
</organism>
<dbReference type="PANTHER" id="PTHR24177">
    <property type="entry name" value="CASKIN"/>
    <property type="match status" value="1"/>
</dbReference>
<feature type="transmembrane region" description="Helical" evidence="2">
    <location>
        <begin position="535"/>
        <end position="558"/>
    </location>
</feature>
<dbReference type="Gramene" id="RZC43727">
    <property type="protein sequence ID" value="RZC43727"/>
    <property type="gene ID" value="C5167_036670"/>
</dbReference>
<dbReference type="GO" id="GO:0016020">
    <property type="term" value="C:membrane"/>
    <property type="evidence" value="ECO:0007669"/>
    <property type="project" value="TreeGrafter"/>
</dbReference>
<dbReference type="PROSITE" id="PS50088">
    <property type="entry name" value="ANK_REPEAT"/>
    <property type="match status" value="1"/>
</dbReference>
<dbReference type="OrthoDB" id="1921232at2759"/>
<dbReference type="EMBL" id="CM010715">
    <property type="protein sequence ID" value="RZC43727.1"/>
    <property type="molecule type" value="Genomic_DNA"/>
</dbReference>
<sequence>MSTRMKLAQDNPYLQEITCDYSTAASEQRPFDLRNVVQLGASDLAEINPTVCCFSPSHVSVPSYDSGNRLRPLSESLPLYKAAVNGDWKRAKDIIKDDLASTTDGITIFSETALHVAAAAGHAKFVEELVQLMQSDALELRETNNDETAIHLAAIAGHTKVAKAMLQKNPNLTQLRNMNGWTPLLSAIYSSSNQPKEMIEYLCSVTIDGDSINNPLVGGELICTIARAGLYDIAMNLIQQNPDLAILKDESGCCALEVMAERPYAFPSSSQLRPWQRFIYPFITVESSPAVANQVRADLENPLLISGELSTNITTQSTTNNISVIASSIQVHYGRIKELLLKVRGIKQVYDEKLMHKQALDLVKCICAQIFLMSCSGISDFFKDSSTFTTATIYGTVEVVLECIQMFPDLIWLKSQGRSIFEIAIEERHEQIFNLVLQMNEHKKKLVYSRDEFGNTILHLAAKLSPFSQLHSVTCVALQMQRELQWFEAVENITLPIHKVTRNNDGKTPGILFKEQHHALMEKGEKWMKDTAQSCMLVATLIATVVFAAAFQVPGGNFSDDDGSNKLAGFPIFLRRNAFMVFAVADALAFFSSSTSILMFLSILTSRYAEQDFLNSLPKRLIIGHATLFFSIITMMVAFSATLSISLGPKFGWVPIPLALSACVPVTLFAFLQYPLFFEIVYSTYGPGIFHK</sequence>
<evidence type="ECO:0000313" key="4">
    <source>
        <dbReference type="EMBL" id="RZC43727.1"/>
    </source>
</evidence>
<dbReference type="InterPro" id="IPR002110">
    <property type="entry name" value="Ankyrin_rpt"/>
</dbReference>
<dbReference type="InterPro" id="IPR026961">
    <property type="entry name" value="PGG_dom"/>
</dbReference>
<keyword evidence="1" id="KW-0040">ANK repeat</keyword>
<dbReference type="InterPro" id="IPR036770">
    <property type="entry name" value="Ankyrin_rpt-contain_sf"/>
</dbReference>
<feature type="transmembrane region" description="Helical" evidence="2">
    <location>
        <begin position="578"/>
        <end position="601"/>
    </location>
</feature>
<dbReference type="Pfam" id="PF13962">
    <property type="entry name" value="PGG"/>
    <property type="match status" value="1"/>
</dbReference>
<keyword evidence="2" id="KW-0812">Transmembrane</keyword>
<evidence type="ECO:0000256" key="2">
    <source>
        <dbReference type="SAM" id="Phobius"/>
    </source>
</evidence>
<proteinExistence type="predicted"/>
<evidence type="ECO:0000259" key="3">
    <source>
        <dbReference type="Pfam" id="PF13962"/>
    </source>
</evidence>
<dbReference type="OMA" id="ERHEQIF"/>
<dbReference type="PROSITE" id="PS50297">
    <property type="entry name" value="ANK_REP_REGION"/>
    <property type="match status" value="1"/>
</dbReference>
<evidence type="ECO:0000256" key="1">
    <source>
        <dbReference type="PROSITE-ProRule" id="PRU00023"/>
    </source>
</evidence>
<dbReference type="Proteomes" id="UP000316621">
    <property type="component" value="Chromosome 1"/>
</dbReference>
<reference evidence="4 5" key="1">
    <citation type="journal article" date="2018" name="Science">
        <title>The opium poppy genome and morphinan production.</title>
        <authorList>
            <person name="Guo L."/>
            <person name="Winzer T."/>
            <person name="Yang X."/>
            <person name="Li Y."/>
            <person name="Ning Z."/>
            <person name="He Z."/>
            <person name="Teodor R."/>
            <person name="Lu Y."/>
            <person name="Bowser T.A."/>
            <person name="Graham I.A."/>
            <person name="Ye K."/>
        </authorList>
    </citation>
    <scope>NUCLEOTIDE SEQUENCE [LARGE SCALE GENOMIC DNA]</scope>
    <source>
        <strain evidence="5">cv. HN1</strain>
        <tissue evidence="4">Leaves</tissue>
    </source>
</reference>
<keyword evidence="5" id="KW-1185">Reference proteome</keyword>
<name>A0A4Y7I4D9_PAPSO</name>